<dbReference type="STRING" id="1182541.W9YZH2"/>
<sequence>MPNKKSKSSGSKGRAPASGTPQIPASDSPTQTKVPAPTTTSASTEDFKAKNARAKALIMSTLVPGSEPWKIAEPLELASDIWKALEEKYAPKDGTSRSSGKKNTGARDKNENEKKPSSSVSSSDFMGDWVEGKPLDKYLDLYKSDILAKAKSDLGIANVEAIPHTPKSMKQLPIPDHVLDEMRAALFPNGPPEPPKPRATTVPPASTPAAAPSAVSSTTSSQWVASPVRHDSYLSESQALAFASYDLERKKQIQVAATKVLMQKLPTRDLRLLWAVLYGGDDSPWPGSWSTVIPGVTQAAAQLKDFEV</sequence>
<dbReference type="GeneID" id="19155118"/>
<feature type="compositionally biased region" description="Basic and acidic residues" evidence="1">
    <location>
        <begin position="105"/>
        <end position="116"/>
    </location>
</feature>
<feature type="region of interest" description="Disordered" evidence="1">
    <location>
        <begin position="88"/>
        <end position="128"/>
    </location>
</feature>
<accession>W9YZH2</accession>
<keyword evidence="3" id="KW-1185">Reference proteome</keyword>
<name>W9YZH2_9EURO</name>
<organism evidence="2 3">
    <name type="scientific">Capronia coronata CBS 617.96</name>
    <dbReference type="NCBI Taxonomy" id="1182541"/>
    <lineage>
        <taxon>Eukaryota</taxon>
        <taxon>Fungi</taxon>
        <taxon>Dikarya</taxon>
        <taxon>Ascomycota</taxon>
        <taxon>Pezizomycotina</taxon>
        <taxon>Eurotiomycetes</taxon>
        <taxon>Chaetothyriomycetidae</taxon>
        <taxon>Chaetothyriales</taxon>
        <taxon>Herpotrichiellaceae</taxon>
        <taxon>Capronia</taxon>
    </lineage>
</organism>
<dbReference type="HOGENOM" id="CLU_044095_0_0_1"/>
<feature type="region of interest" description="Disordered" evidence="1">
    <location>
        <begin position="1"/>
        <end position="48"/>
    </location>
</feature>
<proteinExistence type="predicted"/>
<dbReference type="AlphaFoldDB" id="W9YZH2"/>
<feature type="compositionally biased region" description="Low complexity" evidence="1">
    <location>
        <begin position="199"/>
        <end position="218"/>
    </location>
</feature>
<dbReference type="OrthoDB" id="4119268at2759"/>
<reference evidence="2 3" key="1">
    <citation type="submission" date="2013-03" db="EMBL/GenBank/DDBJ databases">
        <title>The Genome Sequence of Capronia coronata CBS 617.96.</title>
        <authorList>
            <consortium name="The Broad Institute Genomics Platform"/>
            <person name="Cuomo C."/>
            <person name="de Hoog S."/>
            <person name="Gorbushina A."/>
            <person name="Walker B."/>
            <person name="Young S.K."/>
            <person name="Zeng Q."/>
            <person name="Gargeya S."/>
            <person name="Fitzgerald M."/>
            <person name="Haas B."/>
            <person name="Abouelleil A."/>
            <person name="Allen A.W."/>
            <person name="Alvarado L."/>
            <person name="Arachchi H.M."/>
            <person name="Berlin A.M."/>
            <person name="Chapman S.B."/>
            <person name="Gainer-Dewar J."/>
            <person name="Goldberg J."/>
            <person name="Griggs A."/>
            <person name="Gujja S."/>
            <person name="Hansen M."/>
            <person name="Howarth C."/>
            <person name="Imamovic A."/>
            <person name="Ireland A."/>
            <person name="Larimer J."/>
            <person name="McCowan C."/>
            <person name="Murphy C."/>
            <person name="Pearson M."/>
            <person name="Poon T.W."/>
            <person name="Priest M."/>
            <person name="Roberts A."/>
            <person name="Saif S."/>
            <person name="Shea T."/>
            <person name="Sisk P."/>
            <person name="Sykes S."/>
            <person name="Wortman J."/>
            <person name="Nusbaum C."/>
            <person name="Birren B."/>
        </authorList>
    </citation>
    <scope>NUCLEOTIDE SEQUENCE [LARGE SCALE GENOMIC DNA]</scope>
    <source>
        <strain evidence="2 3">CBS 617.96</strain>
    </source>
</reference>
<dbReference type="Proteomes" id="UP000019484">
    <property type="component" value="Unassembled WGS sequence"/>
</dbReference>
<dbReference type="EMBL" id="AMWN01000001">
    <property type="protein sequence ID" value="EXJ95090.1"/>
    <property type="molecule type" value="Genomic_DNA"/>
</dbReference>
<dbReference type="eggNOG" id="ENOG502R9HV">
    <property type="taxonomic scope" value="Eukaryota"/>
</dbReference>
<evidence type="ECO:0000256" key="1">
    <source>
        <dbReference type="SAM" id="MobiDB-lite"/>
    </source>
</evidence>
<feature type="region of interest" description="Disordered" evidence="1">
    <location>
        <begin position="188"/>
        <end position="218"/>
    </location>
</feature>
<comment type="caution">
    <text evidence="2">The sequence shown here is derived from an EMBL/GenBank/DDBJ whole genome shotgun (WGS) entry which is preliminary data.</text>
</comment>
<gene>
    <name evidence="2" type="ORF">A1O1_00208</name>
</gene>
<feature type="compositionally biased region" description="Polar residues" evidence="1">
    <location>
        <begin position="19"/>
        <end position="44"/>
    </location>
</feature>
<dbReference type="RefSeq" id="XP_007719319.1">
    <property type="nucleotide sequence ID" value="XM_007721129.1"/>
</dbReference>
<evidence type="ECO:0000313" key="3">
    <source>
        <dbReference type="Proteomes" id="UP000019484"/>
    </source>
</evidence>
<protein>
    <submittedName>
        <fullName evidence="2">Uncharacterized protein</fullName>
    </submittedName>
</protein>
<evidence type="ECO:0000313" key="2">
    <source>
        <dbReference type="EMBL" id="EXJ95090.1"/>
    </source>
</evidence>